<evidence type="ECO:0000313" key="2">
    <source>
        <dbReference type="Proteomes" id="UP001162992"/>
    </source>
</evidence>
<reference evidence="2" key="1">
    <citation type="journal article" date="2024" name="Proc. Natl. Acad. Sci. U.S.A.">
        <title>Extraordinary preservation of gene collinearity over three hundred million years revealed in homosporous lycophytes.</title>
        <authorList>
            <person name="Li C."/>
            <person name="Wickell D."/>
            <person name="Kuo L.Y."/>
            <person name="Chen X."/>
            <person name="Nie B."/>
            <person name="Liao X."/>
            <person name="Peng D."/>
            <person name="Ji J."/>
            <person name="Jenkins J."/>
            <person name="Williams M."/>
            <person name="Shu S."/>
            <person name="Plott C."/>
            <person name="Barry K."/>
            <person name="Rajasekar S."/>
            <person name="Grimwood J."/>
            <person name="Han X."/>
            <person name="Sun S."/>
            <person name="Hou Z."/>
            <person name="He W."/>
            <person name="Dai G."/>
            <person name="Sun C."/>
            <person name="Schmutz J."/>
            <person name="Leebens-Mack J.H."/>
            <person name="Li F.W."/>
            <person name="Wang L."/>
        </authorList>
    </citation>
    <scope>NUCLEOTIDE SEQUENCE [LARGE SCALE GENOMIC DNA]</scope>
    <source>
        <strain evidence="2">cv. PW_Plant_1</strain>
    </source>
</reference>
<gene>
    <name evidence="1" type="ORF">O6H91_17G045500</name>
</gene>
<dbReference type="Proteomes" id="UP001162992">
    <property type="component" value="Chromosome 17"/>
</dbReference>
<organism evidence="1 2">
    <name type="scientific">Diphasiastrum complanatum</name>
    <name type="common">Issler's clubmoss</name>
    <name type="synonym">Lycopodium complanatum</name>
    <dbReference type="NCBI Taxonomy" id="34168"/>
    <lineage>
        <taxon>Eukaryota</taxon>
        <taxon>Viridiplantae</taxon>
        <taxon>Streptophyta</taxon>
        <taxon>Embryophyta</taxon>
        <taxon>Tracheophyta</taxon>
        <taxon>Lycopodiopsida</taxon>
        <taxon>Lycopodiales</taxon>
        <taxon>Lycopodiaceae</taxon>
        <taxon>Lycopodioideae</taxon>
        <taxon>Diphasiastrum</taxon>
    </lineage>
</organism>
<dbReference type="EMBL" id="CM055108">
    <property type="protein sequence ID" value="KAJ7525321.1"/>
    <property type="molecule type" value="Genomic_DNA"/>
</dbReference>
<keyword evidence="2" id="KW-1185">Reference proteome</keyword>
<accession>A0ACC2B6D0</accession>
<evidence type="ECO:0000313" key="1">
    <source>
        <dbReference type="EMBL" id="KAJ7525321.1"/>
    </source>
</evidence>
<sequence>MGNCLTILVNLQCKKFLRHTVSIHPLINAQKQSPNHPGYGVQPFSGNFSGKMIVLDRKTERLELYYDLGRELGRGQFGVIRHCTSKITGEELACKSIEKRRLTNPGDAEDVRREIQVLERLSCHPNIVELKAVYEDLEFVHLVMELCEGGELFDRIIEKKAFSEAEAAKVLKTLMEVVQYCHGHGILHRDLKPENILLATREASSPIKVADFGLARCFKPDNKFSEMAGSAYYIAPEVLRGEYGEAIDVWSAGIVLYILLTGVPPFWDETEEGIFEAIRIGNFDLSCDPWTSISSAAKELVKGMICPDVEKRLTPLQVLNSPWILSHSSSSIDIVDEVSSVNERIAVPLLLLKGSDPNAVGDPCSVSSYGSSFCQEDSSSETSNFDFETSNSPSEEGGLLLSTKSLCLSLRSSSVGSNIDNAQETLDESPRDSTDGSSSTCSSPDCAVLERWTSFTELAEPTFGELLSSVVSHLADLPLQLHTDQNKVQLQDGSAYTSVKTTCDKDTFLLQTNNGKFLVVHDREQRRIGWTDMADEDVPNLIGCDPSRLLWSPCCNPSIGLCRLQQPKSQPQPQPQPQLAY</sequence>
<proteinExistence type="predicted"/>
<comment type="caution">
    <text evidence="1">The sequence shown here is derived from an EMBL/GenBank/DDBJ whole genome shotgun (WGS) entry which is preliminary data.</text>
</comment>
<name>A0ACC2B6D0_DIPCM</name>
<protein>
    <submittedName>
        <fullName evidence="1">Uncharacterized protein</fullName>
    </submittedName>
</protein>